<dbReference type="RefSeq" id="XP_062716465.1">
    <property type="nucleotide sequence ID" value="XM_062860481.1"/>
</dbReference>
<dbReference type="PROSITE" id="PS50103">
    <property type="entry name" value="ZF_C3H1"/>
    <property type="match status" value="4"/>
</dbReference>
<dbReference type="Proteomes" id="UP000069940">
    <property type="component" value="Unassembled WGS sequence"/>
</dbReference>
<keyword evidence="10" id="KW-1185">Reference proteome</keyword>
<sequence>MDEKTLGRCNREKPPCKYFHPPQHLKDQLLINGRNHLALKNAIMQQMGISPGQPVLPGQVPAVATNPYLASMPTSTYSPYFPPGHLMPTLLGPADPSAVSQVGPVVQQTLVPATQQKIPRSDRLEVCREFMRGACKRAESECRFAHPQDSVTTHEDGSVTVCMDAVKGRCAREPCRYFHPPLHLQAQIKAAQSRATATAPVSAAAAVAAAAAAAAATMGTLPPPPPPAAGAAVSSTPLPLGQSPLEAGKKRAADSDMIQMMDMKTMGSFYYENFAFPGMVPYKRTAADKSGIPVYQPGATTYQQLMQLQQPFVPVSSSSTIPLNAPYVIYTDANGQLLDTLPVCQDFNRSMCTRPTCRFVHLMECDKVEVCDQRVAVCRDHAKGMCKRKQCKYYHIPIVLPPANVMAATAKIAE</sequence>
<dbReference type="SMART" id="SM00356">
    <property type="entry name" value="ZnF_C3H1"/>
    <property type="match status" value="4"/>
</dbReference>
<reference evidence="10" key="1">
    <citation type="journal article" date="2015" name="Proc. Natl. Acad. Sci. U.S.A.">
        <title>Genome sequence of the Asian Tiger mosquito, Aedes albopictus, reveals insights into its biology, genetics, and evolution.</title>
        <authorList>
            <person name="Chen X.G."/>
            <person name="Jiang X."/>
            <person name="Gu J."/>
            <person name="Xu M."/>
            <person name="Wu Y."/>
            <person name="Deng Y."/>
            <person name="Zhang C."/>
            <person name="Bonizzoni M."/>
            <person name="Dermauw W."/>
            <person name="Vontas J."/>
            <person name="Armbruster P."/>
            <person name="Huang X."/>
            <person name="Yang Y."/>
            <person name="Zhang H."/>
            <person name="He W."/>
            <person name="Peng H."/>
            <person name="Liu Y."/>
            <person name="Wu K."/>
            <person name="Chen J."/>
            <person name="Lirakis M."/>
            <person name="Topalis P."/>
            <person name="Van Leeuwen T."/>
            <person name="Hall A.B."/>
            <person name="Jiang X."/>
            <person name="Thorpe C."/>
            <person name="Mueller R.L."/>
            <person name="Sun C."/>
            <person name="Waterhouse R.M."/>
            <person name="Yan G."/>
            <person name="Tu Z.J."/>
            <person name="Fang X."/>
            <person name="James A.A."/>
        </authorList>
    </citation>
    <scope>NUCLEOTIDE SEQUENCE [LARGE SCALE GENOMIC DNA]</scope>
    <source>
        <strain evidence="10">Foshan</strain>
    </source>
</reference>
<evidence type="ECO:0000256" key="7">
    <source>
        <dbReference type="SAM" id="MobiDB-lite"/>
    </source>
</evidence>
<dbReference type="EnsemblMetazoa" id="AALFPA23_001949.R1517">
    <property type="protein sequence ID" value="AALFPA23_001949.P1517"/>
    <property type="gene ID" value="AALFPA23_001949"/>
</dbReference>
<feature type="zinc finger region" description="C3H1-type" evidence="6">
    <location>
        <begin position="156"/>
        <end position="182"/>
    </location>
</feature>
<proteinExistence type="inferred from homology"/>
<keyword evidence="3 6" id="KW-0863">Zinc-finger</keyword>
<evidence type="ECO:0000313" key="10">
    <source>
        <dbReference type="Proteomes" id="UP000069940"/>
    </source>
</evidence>
<feature type="domain" description="C3H1-type" evidence="8">
    <location>
        <begin position="372"/>
        <end position="398"/>
    </location>
</feature>
<evidence type="ECO:0000313" key="9">
    <source>
        <dbReference type="EnsemblMetazoa" id="AALFPA23_001949.P1517"/>
    </source>
</evidence>
<organism evidence="9 10">
    <name type="scientific">Aedes albopictus</name>
    <name type="common">Asian tiger mosquito</name>
    <name type="synonym">Stegomyia albopicta</name>
    <dbReference type="NCBI Taxonomy" id="7160"/>
    <lineage>
        <taxon>Eukaryota</taxon>
        <taxon>Metazoa</taxon>
        <taxon>Ecdysozoa</taxon>
        <taxon>Arthropoda</taxon>
        <taxon>Hexapoda</taxon>
        <taxon>Insecta</taxon>
        <taxon>Pterygota</taxon>
        <taxon>Neoptera</taxon>
        <taxon>Endopterygota</taxon>
        <taxon>Diptera</taxon>
        <taxon>Nematocera</taxon>
        <taxon>Culicoidea</taxon>
        <taxon>Culicidae</taxon>
        <taxon>Culicinae</taxon>
        <taxon>Aedini</taxon>
        <taxon>Aedes</taxon>
        <taxon>Stegomyia</taxon>
    </lineage>
</organism>
<evidence type="ECO:0000256" key="6">
    <source>
        <dbReference type="PROSITE-ProRule" id="PRU00723"/>
    </source>
</evidence>
<protein>
    <recommendedName>
        <fullName evidence="8">C3H1-type domain-containing protein</fullName>
    </recommendedName>
</protein>
<dbReference type="Pfam" id="PF22628">
    <property type="entry name" value="zf-CCCH_10"/>
    <property type="match status" value="3"/>
</dbReference>
<keyword evidence="2" id="KW-0677">Repeat</keyword>
<name>A0ABM1XQS7_AEDAL</name>
<feature type="domain" description="C3H1-type" evidence="8">
    <location>
        <begin position="338"/>
        <end position="364"/>
    </location>
</feature>
<evidence type="ECO:0000256" key="5">
    <source>
        <dbReference type="ARBA" id="ARBA00038226"/>
    </source>
</evidence>
<evidence type="ECO:0000256" key="3">
    <source>
        <dbReference type="ARBA" id="ARBA00022771"/>
    </source>
</evidence>
<dbReference type="InterPro" id="IPR054429">
    <property type="entry name" value="Znf-CCCH_Muscleblind-like"/>
</dbReference>
<dbReference type="PANTHER" id="PTHR12675">
    <property type="entry name" value="MUSCLEBLIND-LIKE PROTEIN"/>
    <property type="match status" value="1"/>
</dbReference>
<dbReference type="PANTHER" id="PTHR12675:SF12">
    <property type="entry name" value="PROTEIN MUSCLEBLIND"/>
    <property type="match status" value="1"/>
</dbReference>
<keyword evidence="4 6" id="KW-0862">Zinc</keyword>
<accession>A0ABM1XQS7</accession>
<comment type="similarity">
    <text evidence="5">Belongs to the muscleblind family.</text>
</comment>
<evidence type="ECO:0000256" key="1">
    <source>
        <dbReference type="ARBA" id="ARBA00022723"/>
    </source>
</evidence>
<feature type="zinc finger region" description="C3H1-type" evidence="6">
    <location>
        <begin position="121"/>
        <end position="149"/>
    </location>
</feature>
<feature type="domain" description="C3H1-type" evidence="8">
    <location>
        <begin position="156"/>
        <end position="182"/>
    </location>
</feature>
<dbReference type="InterPro" id="IPR000571">
    <property type="entry name" value="Znf_CCCH"/>
</dbReference>
<feature type="region of interest" description="Disordered" evidence="7">
    <location>
        <begin position="225"/>
        <end position="252"/>
    </location>
</feature>
<feature type="domain" description="C3H1-type" evidence="8">
    <location>
        <begin position="121"/>
        <end position="149"/>
    </location>
</feature>
<evidence type="ECO:0000256" key="2">
    <source>
        <dbReference type="ARBA" id="ARBA00022737"/>
    </source>
</evidence>
<evidence type="ECO:0000259" key="8">
    <source>
        <dbReference type="PROSITE" id="PS50103"/>
    </source>
</evidence>
<reference evidence="9" key="2">
    <citation type="submission" date="2025-05" db="UniProtKB">
        <authorList>
            <consortium name="EnsemblMetazoa"/>
        </authorList>
    </citation>
    <scope>IDENTIFICATION</scope>
    <source>
        <strain evidence="9">Foshan</strain>
    </source>
</reference>
<feature type="zinc finger region" description="C3H1-type" evidence="6">
    <location>
        <begin position="338"/>
        <end position="364"/>
    </location>
</feature>
<evidence type="ECO:0000256" key="4">
    <source>
        <dbReference type="ARBA" id="ARBA00022833"/>
    </source>
</evidence>
<keyword evidence="1 6" id="KW-0479">Metal-binding</keyword>
<feature type="zinc finger region" description="C3H1-type" evidence="6">
    <location>
        <begin position="372"/>
        <end position="398"/>
    </location>
</feature>
<dbReference type="GeneID" id="115253893"/>
<dbReference type="Gene3D" id="3.30.1370.210">
    <property type="match status" value="2"/>
</dbReference>